<evidence type="ECO:0000256" key="3">
    <source>
        <dbReference type="ARBA" id="ARBA00022576"/>
    </source>
</evidence>
<evidence type="ECO:0000313" key="6">
    <source>
        <dbReference type="EMBL" id="SDU13159.1"/>
    </source>
</evidence>
<dbReference type="PROSITE" id="PS00600">
    <property type="entry name" value="AA_TRANSFER_CLASS_3"/>
    <property type="match status" value="1"/>
</dbReference>
<dbReference type="InterPro" id="IPR005814">
    <property type="entry name" value="Aminotrans_3"/>
</dbReference>
<organism evidence="6 7">
    <name type="scientific">Pseudomonas mandelii</name>
    <dbReference type="NCBI Taxonomy" id="75612"/>
    <lineage>
        <taxon>Bacteria</taxon>
        <taxon>Pseudomonadati</taxon>
        <taxon>Pseudomonadota</taxon>
        <taxon>Gammaproteobacteria</taxon>
        <taxon>Pseudomonadales</taxon>
        <taxon>Pseudomonadaceae</taxon>
        <taxon>Pseudomonas</taxon>
    </lineage>
</organism>
<dbReference type="PANTHER" id="PTHR11986:SF58">
    <property type="entry name" value="LEUCINE_METHIONINE RACEMASE"/>
    <property type="match status" value="1"/>
</dbReference>
<evidence type="ECO:0000256" key="4">
    <source>
        <dbReference type="ARBA" id="ARBA00022898"/>
    </source>
</evidence>
<dbReference type="PIRSF" id="PIRSF000521">
    <property type="entry name" value="Transaminase_4ab_Lys_Orn"/>
    <property type="match status" value="1"/>
</dbReference>
<dbReference type="InterPro" id="IPR049704">
    <property type="entry name" value="Aminotrans_3_PPA_site"/>
</dbReference>
<keyword evidence="7" id="KW-1185">Reference proteome</keyword>
<dbReference type="RefSeq" id="WP_083375009.1">
    <property type="nucleotide sequence ID" value="NZ_LT629796.1"/>
</dbReference>
<protein>
    <submittedName>
        <fullName evidence="6">4-aminobutyrate aminotransferase</fullName>
    </submittedName>
</protein>
<dbReference type="InterPro" id="IPR050103">
    <property type="entry name" value="Class-III_PLP-dep_AT"/>
</dbReference>
<dbReference type="GO" id="GO:0008483">
    <property type="term" value="F:transaminase activity"/>
    <property type="evidence" value="ECO:0007669"/>
    <property type="project" value="UniProtKB-KW"/>
</dbReference>
<gene>
    <name evidence="6" type="ORF">SAMN04489801_1040</name>
</gene>
<evidence type="ECO:0000256" key="2">
    <source>
        <dbReference type="ARBA" id="ARBA00008954"/>
    </source>
</evidence>
<dbReference type="InterPro" id="IPR015422">
    <property type="entry name" value="PyrdxlP-dep_Trfase_small"/>
</dbReference>
<dbReference type="CDD" id="cd00610">
    <property type="entry name" value="OAT_like"/>
    <property type="match status" value="1"/>
</dbReference>
<reference evidence="6 7" key="1">
    <citation type="submission" date="2016-10" db="EMBL/GenBank/DDBJ databases">
        <authorList>
            <person name="Varghese N."/>
            <person name="Submissions S."/>
        </authorList>
    </citation>
    <scope>NUCLEOTIDE SEQUENCE [LARGE SCALE GENOMIC DNA]</scope>
    <source>
        <strain evidence="6 7">LMG 21607</strain>
    </source>
</reference>
<evidence type="ECO:0000256" key="1">
    <source>
        <dbReference type="ARBA" id="ARBA00001933"/>
    </source>
</evidence>
<sequence>MSSETISQSINVVHPVTLSHGKNAEVWDTDGKRYIDFVGGIGVLNLGHCHPRIVEAIREQATRLTHYAFNAAPHVPYIELMDRLTAFIPVDYAVSGMLTNSGAEAAENALKIVRGSTGRTAVIAFDGAFHGRTLATLNLNGKVAPYKQKVGALPGPVYHLPFPSKDNGVTCAEALKAMDRLFSVEIDVNDVACFIVEPVQGEAGFLAMDVEFAQALRTFCDEKNILLIADEIQSGFGRTGERFAFSRLGIEPDLILLGKSIAGGVPLGAVVGRKSLLDTLPKGGLGGTYSGNPIACAAALATLDEMTDANLQAWGSQQEEAIVSRYESWRASKLSPYLGRLTGVGAMRGIELTHANGSPASAQLTQLLALARDAGLLLMPSGKSRHIIRLLAPLTTEATVLEEGLDILEACLARLS</sequence>
<name>A0ABY0VE58_9PSED</name>
<accession>A0ABY0VE58</accession>
<dbReference type="Pfam" id="PF00202">
    <property type="entry name" value="Aminotran_3"/>
    <property type="match status" value="1"/>
</dbReference>
<proteinExistence type="inferred from homology"/>
<dbReference type="PANTHER" id="PTHR11986">
    <property type="entry name" value="AMINOTRANSFERASE CLASS III"/>
    <property type="match status" value="1"/>
</dbReference>
<keyword evidence="3 6" id="KW-0808">Transferase</keyword>
<dbReference type="Gene3D" id="3.90.1150.10">
    <property type="entry name" value="Aspartate Aminotransferase, domain 1"/>
    <property type="match status" value="1"/>
</dbReference>
<dbReference type="SUPFAM" id="SSF53383">
    <property type="entry name" value="PLP-dependent transferases"/>
    <property type="match status" value="1"/>
</dbReference>
<comment type="similarity">
    <text evidence="2 5">Belongs to the class-III pyridoxal-phosphate-dependent aminotransferase family.</text>
</comment>
<dbReference type="Proteomes" id="UP000182476">
    <property type="component" value="Chromosome I"/>
</dbReference>
<keyword evidence="3 6" id="KW-0032">Aminotransferase</keyword>
<keyword evidence="4 5" id="KW-0663">Pyridoxal phosphate</keyword>
<evidence type="ECO:0000256" key="5">
    <source>
        <dbReference type="RuleBase" id="RU003560"/>
    </source>
</evidence>
<dbReference type="InterPro" id="IPR015424">
    <property type="entry name" value="PyrdxlP-dep_Trfase"/>
</dbReference>
<dbReference type="GeneID" id="46428175"/>
<dbReference type="EMBL" id="LT629796">
    <property type="protein sequence ID" value="SDU13159.1"/>
    <property type="molecule type" value="Genomic_DNA"/>
</dbReference>
<dbReference type="Gene3D" id="3.40.640.10">
    <property type="entry name" value="Type I PLP-dependent aspartate aminotransferase-like (Major domain)"/>
    <property type="match status" value="1"/>
</dbReference>
<comment type="cofactor">
    <cofactor evidence="1">
        <name>pyridoxal 5'-phosphate</name>
        <dbReference type="ChEBI" id="CHEBI:597326"/>
    </cofactor>
</comment>
<evidence type="ECO:0000313" key="7">
    <source>
        <dbReference type="Proteomes" id="UP000182476"/>
    </source>
</evidence>
<dbReference type="InterPro" id="IPR015421">
    <property type="entry name" value="PyrdxlP-dep_Trfase_major"/>
</dbReference>